<protein>
    <submittedName>
        <fullName evidence="1">Uncharacterized protein</fullName>
    </submittedName>
</protein>
<reference evidence="1" key="2">
    <citation type="submission" date="2021-07" db="EMBL/GenBank/DDBJ databases">
        <authorList>
            <consortium name="NCBI Pathogen Detection Project"/>
        </authorList>
    </citation>
    <scope>NUCLEOTIDE SEQUENCE</scope>
    <source>
        <strain evidence="1">91871</strain>
    </source>
</reference>
<dbReference type="EMBL" id="DAESCB010000001">
    <property type="protein sequence ID" value="HBH7040436.1"/>
    <property type="molecule type" value="Genomic_DNA"/>
</dbReference>
<evidence type="ECO:0000313" key="2">
    <source>
        <dbReference type="Proteomes" id="UP000885148"/>
    </source>
</evidence>
<name>A0A9P3Z0J2_CITFR</name>
<dbReference type="RefSeq" id="WP_410689761.1">
    <property type="nucleotide sequence ID" value="NZ_JBKGIA010000006.1"/>
</dbReference>
<comment type="caution">
    <text evidence="1">The sequence shown here is derived from an EMBL/GenBank/DDBJ whole genome shotgun (WGS) entry which is preliminary data.</text>
</comment>
<gene>
    <name evidence="1" type="ORF">KV121_000421</name>
</gene>
<accession>A0A9P3Z0J2</accession>
<reference evidence="1" key="1">
    <citation type="journal article" date="2018" name="Genome Biol.">
        <title>SKESA: strategic k-mer extension for scrupulous assemblies.</title>
        <authorList>
            <person name="Souvorov A."/>
            <person name="Agarwala R."/>
            <person name="Lipman D.J."/>
        </authorList>
    </citation>
    <scope>NUCLEOTIDE SEQUENCE</scope>
    <source>
        <strain evidence="1">91871</strain>
    </source>
</reference>
<dbReference type="AlphaFoldDB" id="A0A9P3Z0J2"/>
<organism evidence="1 2">
    <name type="scientific">Citrobacter freundii</name>
    <dbReference type="NCBI Taxonomy" id="546"/>
    <lineage>
        <taxon>Bacteria</taxon>
        <taxon>Pseudomonadati</taxon>
        <taxon>Pseudomonadota</taxon>
        <taxon>Gammaproteobacteria</taxon>
        <taxon>Enterobacterales</taxon>
        <taxon>Enterobacteriaceae</taxon>
        <taxon>Citrobacter</taxon>
        <taxon>Citrobacter freundii complex</taxon>
    </lineage>
</organism>
<sequence>MTTNHPAHGPVSLDRLHQISEILSKAEGRNLDEFDGFIHLENAYSAAMLKGGAK</sequence>
<proteinExistence type="predicted"/>
<evidence type="ECO:0000313" key="1">
    <source>
        <dbReference type="EMBL" id="HBH7040436.1"/>
    </source>
</evidence>
<dbReference type="Proteomes" id="UP000885148">
    <property type="component" value="Unassembled WGS sequence"/>
</dbReference>